<protein>
    <submittedName>
        <fullName evidence="2">HtaA domain-containing protein</fullName>
    </submittedName>
</protein>
<gene>
    <name evidence="2" type="ORF">LRS13_06840</name>
</gene>
<evidence type="ECO:0000313" key="2">
    <source>
        <dbReference type="EMBL" id="UUY05231.1"/>
    </source>
</evidence>
<dbReference type="Proteomes" id="UP001058860">
    <property type="component" value="Chromosome"/>
</dbReference>
<dbReference type="PROSITE" id="PS51318">
    <property type="entry name" value="TAT"/>
    <property type="match status" value="1"/>
</dbReference>
<dbReference type="EMBL" id="CP088295">
    <property type="protein sequence ID" value="UUY05231.1"/>
    <property type="molecule type" value="Genomic_DNA"/>
</dbReference>
<sequence length="351" mass="34616">MTTTMLRRTAASAVALGAAAALIAAPGAQAQSDTSAAVASGQTMLKLDAGTAKVLTANKIAVSLVSPAKNSKSGLTFPVAPSGSSLDPRTYAGTLNHRGGLRFKAGGKTLSLTNFRVTVGSSSSLNAVVNGGSRATIISLNTSKAKIKRTGINTGASGIVASLNATGAKALNSYFGVKLFKSGLKLGTVRSEAKFGEIVFAGGQTDLALDGATLTALGGLGVSPGIIAPATLAGTTASFPITGGKVNAETLAGSITHSGGISLTAGATRVELTNFDIQLPKLLLQVNGGTPAAAVDLDATNARVQVSGRNVTVSNVVAKVNAAGASALSGAFNTTVPQVTLGVATVKGQAR</sequence>
<proteinExistence type="predicted"/>
<keyword evidence="3" id="KW-1185">Reference proteome</keyword>
<keyword evidence="1" id="KW-0732">Signal</keyword>
<dbReference type="InterPro" id="IPR006311">
    <property type="entry name" value="TAT_signal"/>
</dbReference>
<feature type="signal peptide" evidence="1">
    <location>
        <begin position="1"/>
        <end position="30"/>
    </location>
</feature>
<evidence type="ECO:0000313" key="3">
    <source>
        <dbReference type="Proteomes" id="UP001058860"/>
    </source>
</evidence>
<name>A0ABY5PKT0_9ACTN</name>
<organism evidence="2 3">
    <name type="scientific">Svornostia abyssi</name>
    <dbReference type="NCBI Taxonomy" id="2898438"/>
    <lineage>
        <taxon>Bacteria</taxon>
        <taxon>Bacillati</taxon>
        <taxon>Actinomycetota</taxon>
        <taxon>Thermoleophilia</taxon>
        <taxon>Solirubrobacterales</taxon>
        <taxon>Baekduiaceae</taxon>
        <taxon>Svornostia</taxon>
    </lineage>
</organism>
<accession>A0ABY5PKT0</accession>
<reference evidence="3" key="1">
    <citation type="submission" date="2021-11" db="EMBL/GenBank/DDBJ databases">
        <title>Cultivation dependent microbiological survey of springs from the worlds oldest radium mine currently devoted to the extraction of radon-saturated water.</title>
        <authorList>
            <person name="Kapinusova G."/>
            <person name="Smrhova T."/>
            <person name="Strejcek M."/>
            <person name="Suman J."/>
            <person name="Jani K."/>
            <person name="Pajer P."/>
            <person name="Uhlik O."/>
        </authorList>
    </citation>
    <scope>NUCLEOTIDE SEQUENCE [LARGE SCALE GENOMIC DNA]</scope>
    <source>
        <strain evidence="3">J379</strain>
    </source>
</reference>
<feature type="chain" id="PRO_5045975490" evidence="1">
    <location>
        <begin position="31"/>
        <end position="351"/>
    </location>
</feature>
<evidence type="ECO:0000256" key="1">
    <source>
        <dbReference type="SAM" id="SignalP"/>
    </source>
</evidence>
<dbReference type="RefSeq" id="WP_353865690.1">
    <property type="nucleotide sequence ID" value="NZ_CP088295.1"/>
</dbReference>